<dbReference type="AlphaFoldDB" id="A0A1X6Y4J0"/>
<dbReference type="GO" id="GO:0005737">
    <property type="term" value="C:cytoplasm"/>
    <property type="evidence" value="ECO:0007669"/>
    <property type="project" value="TreeGrafter"/>
</dbReference>
<gene>
    <name evidence="8" type="primary">yjiA_1</name>
    <name evidence="8" type="ORF">ROJ8625_00122</name>
</gene>
<reference evidence="8 9" key="1">
    <citation type="submission" date="2017-03" db="EMBL/GenBank/DDBJ databases">
        <authorList>
            <person name="Afonso C.L."/>
            <person name="Miller P.J."/>
            <person name="Scott M.A."/>
            <person name="Spackman E."/>
            <person name="Goraichik I."/>
            <person name="Dimitrov K.M."/>
            <person name="Suarez D.L."/>
            <person name="Swayne D.E."/>
        </authorList>
    </citation>
    <scope>NUCLEOTIDE SEQUENCE [LARGE SCALE GENOMIC DNA]</scope>
    <source>
        <strain evidence="8 9">CECT 8625</strain>
    </source>
</reference>
<name>A0A1X6Y4J0_9RHOB</name>
<dbReference type="Pfam" id="PF07683">
    <property type="entry name" value="CobW_C"/>
    <property type="match status" value="1"/>
</dbReference>
<keyword evidence="2" id="KW-0378">Hydrolase</keyword>
<keyword evidence="1" id="KW-0547">Nucleotide-binding</keyword>
<dbReference type="CDD" id="cd03112">
    <property type="entry name" value="CobW-like"/>
    <property type="match status" value="1"/>
</dbReference>
<dbReference type="InterPro" id="IPR003495">
    <property type="entry name" value="CobW/HypB/UreG_nucleotide-bd"/>
</dbReference>
<evidence type="ECO:0000259" key="7">
    <source>
        <dbReference type="SMART" id="SM00833"/>
    </source>
</evidence>
<comment type="function">
    <text evidence="5">Zinc chaperone that directly transfers zinc cofactor to target proteins, thereby activating them. Zinc is transferred from the CXCC motif in the GTPase domain to the zinc binding site in target proteins in a process requiring GTP hydrolysis.</text>
</comment>
<comment type="similarity">
    <text evidence="4">Belongs to the SIMIBI class G3E GTPase family. ZNG1 subfamily.</text>
</comment>
<dbReference type="Gene3D" id="3.30.1220.10">
    <property type="entry name" value="CobW-like, C-terminal domain"/>
    <property type="match status" value="1"/>
</dbReference>
<comment type="catalytic activity">
    <reaction evidence="6">
        <text>GTP + H2O = GDP + phosphate + H(+)</text>
        <dbReference type="Rhea" id="RHEA:19669"/>
        <dbReference type="ChEBI" id="CHEBI:15377"/>
        <dbReference type="ChEBI" id="CHEBI:15378"/>
        <dbReference type="ChEBI" id="CHEBI:37565"/>
        <dbReference type="ChEBI" id="CHEBI:43474"/>
        <dbReference type="ChEBI" id="CHEBI:58189"/>
    </reaction>
    <physiologicalReaction direction="left-to-right" evidence="6">
        <dbReference type="Rhea" id="RHEA:19670"/>
    </physiologicalReaction>
</comment>
<dbReference type="InterPro" id="IPR027417">
    <property type="entry name" value="P-loop_NTPase"/>
</dbReference>
<evidence type="ECO:0000256" key="4">
    <source>
        <dbReference type="ARBA" id="ARBA00034320"/>
    </source>
</evidence>
<keyword evidence="9" id="KW-1185">Reference proteome</keyword>
<evidence type="ECO:0000256" key="1">
    <source>
        <dbReference type="ARBA" id="ARBA00022741"/>
    </source>
</evidence>
<evidence type="ECO:0000313" key="9">
    <source>
        <dbReference type="Proteomes" id="UP000193570"/>
    </source>
</evidence>
<dbReference type="EMBL" id="FWFK01000001">
    <property type="protein sequence ID" value="SLN09895.1"/>
    <property type="molecule type" value="Genomic_DNA"/>
</dbReference>
<protein>
    <submittedName>
        <fullName evidence="8">Putative GTP-binding protein YjiA</fullName>
    </submittedName>
</protein>
<dbReference type="GO" id="GO:0000166">
    <property type="term" value="F:nucleotide binding"/>
    <property type="evidence" value="ECO:0007669"/>
    <property type="project" value="UniProtKB-KW"/>
</dbReference>
<dbReference type="RefSeq" id="WP_085789914.1">
    <property type="nucleotide sequence ID" value="NZ_FWFK01000001.1"/>
</dbReference>
<evidence type="ECO:0000256" key="3">
    <source>
        <dbReference type="ARBA" id="ARBA00023186"/>
    </source>
</evidence>
<accession>A0A1X6Y4J0</accession>
<dbReference type="SUPFAM" id="SSF52540">
    <property type="entry name" value="P-loop containing nucleoside triphosphate hydrolases"/>
    <property type="match status" value="1"/>
</dbReference>
<dbReference type="OrthoDB" id="9808822at2"/>
<evidence type="ECO:0000313" key="8">
    <source>
        <dbReference type="EMBL" id="SLN09895.1"/>
    </source>
</evidence>
<dbReference type="GO" id="GO:0016787">
    <property type="term" value="F:hydrolase activity"/>
    <property type="evidence" value="ECO:0007669"/>
    <property type="project" value="UniProtKB-KW"/>
</dbReference>
<dbReference type="SMART" id="SM00833">
    <property type="entry name" value="CobW_C"/>
    <property type="match status" value="1"/>
</dbReference>
<evidence type="ECO:0000256" key="5">
    <source>
        <dbReference type="ARBA" id="ARBA00045658"/>
    </source>
</evidence>
<dbReference type="PANTHER" id="PTHR13748:SF62">
    <property type="entry name" value="COBW DOMAIN-CONTAINING PROTEIN"/>
    <property type="match status" value="1"/>
</dbReference>
<organism evidence="8 9">
    <name type="scientific">Roseivivax jejudonensis</name>
    <dbReference type="NCBI Taxonomy" id="1529041"/>
    <lineage>
        <taxon>Bacteria</taxon>
        <taxon>Pseudomonadati</taxon>
        <taxon>Pseudomonadota</taxon>
        <taxon>Alphaproteobacteria</taxon>
        <taxon>Rhodobacterales</taxon>
        <taxon>Roseobacteraceae</taxon>
        <taxon>Roseivivax</taxon>
    </lineage>
</organism>
<proteinExistence type="inferred from homology"/>
<dbReference type="InterPro" id="IPR051316">
    <property type="entry name" value="Zinc-reg_GTPase_activator"/>
</dbReference>
<dbReference type="Gene3D" id="3.40.50.300">
    <property type="entry name" value="P-loop containing nucleotide triphosphate hydrolases"/>
    <property type="match status" value="1"/>
</dbReference>
<dbReference type="SUPFAM" id="SSF90002">
    <property type="entry name" value="Hypothetical protein YjiA, C-terminal domain"/>
    <property type="match status" value="1"/>
</dbReference>
<dbReference type="Proteomes" id="UP000193570">
    <property type="component" value="Unassembled WGS sequence"/>
</dbReference>
<dbReference type="Pfam" id="PF02492">
    <property type="entry name" value="cobW"/>
    <property type="match status" value="1"/>
</dbReference>
<evidence type="ECO:0000256" key="6">
    <source>
        <dbReference type="ARBA" id="ARBA00049117"/>
    </source>
</evidence>
<evidence type="ECO:0000256" key="2">
    <source>
        <dbReference type="ARBA" id="ARBA00022801"/>
    </source>
</evidence>
<dbReference type="InterPro" id="IPR036627">
    <property type="entry name" value="CobW-likC_sf"/>
</dbReference>
<keyword evidence="3" id="KW-0143">Chaperone</keyword>
<dbReference type="PANTHER" id="PTHR13748">
    <property type="entry name" value="COBW-RELATED"/>
    <property type="match status" value="1"/>
</dbReference>
<sequence>MIPVNVVTGFLGSGKTTLLREILRAPAFSDSAVIVNEFGEVGLDHLLIEEVEEGVLLLDSGCICCTVRSDLQETIRDLQAKAARGAIPSFARVIVETTGVADPAPIVSTIAAEPVIRQHFRIGNIVACVDGVNGAATLDAHPEPEKQIAVADRILVTKADIADAGALAAVEARVAALNPLTPMARSTGAGFDPEFLFGDDVGDAARRAAEVSRWLALSEQAGADGHAHHSDHTAGTQSFVLRYPDRIDWTAFGVWLTALLHAHGEKILRVKGILNVRESDTPVVIHGVQHVVHPPMHLNAWPDDDRESRIVFITRGLDKSRILRSLSAFIGEPTPGRTADAADRVS</sequence>
<feature type="domain" description="CobW C-terminal" evidence="7">
    <location>
        <begin position="236"/>
        <end position="330"/>
    </location>
</feature>
<dbReference type="InterPro" id="IPR011629">
    <property type="entry name" value="CobW-like_C"/>
</dbReference>